<dbReference type="PANTHER" id="PTHR34804">
    <property type="entry name" value="CAMP-REGULATED PHOSPHOPROTEIN 19-RELATED PROTEIN"/>
    <property type="match status" value="1"/>
</dbReference>
<protein>
    <recommendedName>
        <fullName evidence="6">Negatively light-regulated protein</fullName>
    </recommendedName>
</protein>
<accession>A0AAW1Q0P5</accession>
<reference evidence="4 5" key="1">
    <citation type="journal article" date="2024" name="Nat. Commun.">
        <title>Phylogenomics reveals the evolutionary origins of lichenization in chlorophyte algae.</title>
        <authorList>
            <person name="Puginier C."/>
            <person name="Libourel C."/>
            <person name="Otte J."/>
            <person name="Skaloud P."/>
            <person name="Haon M."/>
            <person name="Grisel S."/>
            <person name="Petersen M."/>
            <person name="Berrin J.G."/>
            <person name="Delaux P.M."/>
            <person name="Dal Grande F."/>
            <person name="Keller J."/>
        </authorList>
    </citation>
    <scope>NUCLEOTIDE SEQUENCE [LARGE SCALE GENOMIC DNA]</scope>
    <source>
        <strain evidence="4 5">SAG 2036</strain>
    </source>
</reference>
<dbReference type="PANTHER" id="PTHR34804:SF5">
    <property type="entry name" value="CAMP-REGULATED PHOSPHOPROTEIN 19-RELATED PROTEIN"/>
    <property type="match status" value="1"/>
</dbReference>
<comment type="similarity">
    <text evidence="1 2">Belongs to the endosulfine family.</text>
</comment>
<dbReference type="Pfam" id="PF04667">
    <property type="entry name" value="Endosulfine"/>
    <property type="match status" value="1"/>
</dbReference>
<evidence type="ECO:0000256" key="1">
    <source>
        <dbReference type="ARBA" id="ARBA00010520"/>
    </source>
</evidence>
<dbReference type="InterPro" id="IPR006760">
    <property type="entry name" value="Endosulphine"/>
</dbReference>
<keyword evidence="5" id="KW-1185">Reference proteome</keyword>
<organism evidence="4 5">
    <name type="scientific">Symbiochloris irregularis</name>
    <dbReference type="NCBI Taxonomy" id="706552"/>
    <lineage>
        <taxon>Eukaryota</taxon>
        <taxon>Viridiplantae</taxon>
        <taxon>Chlorophyta</taxon>
        <taxon>core chlorophytes</taxon>
        <taxon>Trebouxiophyceae</taxon>
        <taxon>Trebouxiales</taxon>
        <taxon>Trebouxiaceae</taxon>
        <taxon>Symbiochloris</taxon>
    </lineage>
</organism>
<sequence length="103" mass="11316">MAQNGEKTAAQVEAEQEAILAKKYGGMKPKKRLIPKEQKFFDSADWQLQKQGVKNATTDPPPTPTAGPLAPRLAPKVDHAAPSRSRRRASHLGDFDNEQLPSQ</sequence>
<evidence type="ECO:0000313" key="5">
    <source>
        <dbReference type="Proteomes" id="UP001465755"/>
    </source>
</evidence>
<feature type="region of interest" description="Disordered" evidence="3">
    <location>
        <begin position="49"/>
        <end position="103"/>
    </location>
</feature>
<evidence type="ECO:0000256" key="3">
    <source>
        <dbReference type="SAM" id="MobiDB-lite"/>
    </source>
</evidence>
<evidence type="ECO:0008006" key="6">
    <source>
        <dbReference type="Google" id="ProtNLM"/>
    </source>
</evidence>
<dbReference type="Proteomes" id="UP001465755">
    <property type="component" value="Unassembled WGS sequence"/>
</dbReference>
<comment type="caution">
    <text evidence="4">The sequence shown here is derived from an EMBL/GenBank/DDBJ whole genome shotgun (WGS) entry which is preliminary data.</text>
</comment>
<dbReference type="AlphaFoldDB" id="A0AAW1Q0P5"/>
<evidence type="ECO:0000313" key="4">
    <source>
        <dbReference type="EMBL" id="KAK9814028.1"/>
    </source>
</evidence>
<gene>
    <name evidence="4" type="ORF">WJX73_009606</name>
</gene>
<dbReference type="EMBL" id="JALJOQ010000002">
    <property type="protein sequence ID" value="KAK9814028.1"/>
    <property type="molecule type" value="Genomic_DNA"/>
</dbReference>
<proteinExistence type="inferred from homology"/>
<evidence type="ECO:0000256" key="2">
    <source>
        <dbReference type="RuleBase" id="RU363120"/>
    </source>
</evidence>
<name>A0AAW1Q0P5_9CHLO</name>